<evidence type="ECO:0000256" key="1">
    <source>
        <dbReference type="SAM" id="MobiDB-lite"/>
    </source>
</evidence>
<dbReference type="Proteomes" id="UP000321926">
    <property type="component" value="Unassembled WGS sequence"/>
</dbReference>
<dbReference type="InterPro" id="IPR032466">
    <property type="entry name" value="Metal_Hydrolase"/>
</dbReference>
<dbReference type="GO" id="GO:0016810">
    <property type="term" value="F:hydrolase activity, acting on carbon-nitrogen (but not peptide) bonds"/>
    <property type="evidence" value="ECO:0007669"/>
    <property type="project" value="InterPro"/>
</dbReference>
<dbReference type="Gene3D" id="3.20.20.140">
    <property type="entry name" value="Metal-dependent hydrolases"/>
    <property type="match status" value="1"/>
</dbReference>
<dbReference type="Gene3D" id="2.30.40.10">
    <property type="entry name" value="Urease, subunit C, domain 1"/>
    <property type="match status" value="1"/>
</dbReference>
<dbReference type="OrthoDB" id="9797498at2"/>
<evidence type="ECO:0000313" key="4">
    <source>
        <dbReference type="Proteomes" id="UP000321926"/>
    </source>
</evidence>
<protein>
    <submittedName>
        <fullName evidence="3">Amidohydrolase family protein</fullName>
    </submittedName>
</protein>
<proteinExistence type="predicted"/>
<evidence type="ECO:0000259" key="2">
    <source>
        <dbReference type="Pfam" id="PF01979"/>
    </source>
</evidence>
<dbReference type="PANTHER" id="PTHR43794:SF5">
    <property type="entry name" value="CHLOROHYDROLASE FAMILY PROTEIN"/>
    <property type="match status" value="1"/>
</dbReference>
<organism evidence="3 4">
    <name type="scientific">Pontibacter qinzhouensis</name>
    <dbReference type="NCBI Taxonomy" id="2603253"/>
    <lineage>
        <taxon>Bacteria</taxon>
        <taxon>Pseudomonadati</taxon>
        <taxon>Bacteroidota</taxon>
        <taxon>Cytophagia</taxon>
        <taxon>Cytophagales</taxon>
        <taxon>Hymenobacteraceae</taxon>
        <taxon>Pontibacter</taxon>
    </lineage>
</organism>
<dbReference type="InterPro" id="IPR050287">
    <property type="entry name" value="MTA/SAH_deaminase"/>
</dbReference>
<feature type="compositionally biased region" description="Polar residues" evidence="1">
    <location>
        <begin position="10"/>
        <end position="27"/>
    </location>
</feature>
<reference evidence="3 4" key="1">
    <citation type="submission" date="2019-08" db="EMBL/GenBank/DDBJ databases">
        <authorList>
            <person name="Shi S."/>
        </authorList>
    </citation>
    <scope>NUCLEOTIDE SEQUENCE [LARGE SCALE GENOMIC DNA]</scope>
    <source>
        <strain evidence="3 4">GY10130</strain>
    </source>
</reference>
<dbReference type="PANTHER" id="PTHR43794">
    <property type="entry name" value="AMINOHYDROLASE SSNA-RELATED"/>
    <property type="match status" value="1"/>
</dbReference>
<dbReference type="EMBL" id="VRTY01000065">
    <property type="protein sequence ID" value="TXK37090.1"/>
    <property type="molecule type" value="Genomic_DNA"/>
</dbReference>
<keyword evidence="4" id="KW-1185">Reference proteome</keyword>
<accession>A0A5C8JFP3</accession>
<comment type="caution">
    <text evidence="3">The sequence shown here is derived from an EMBL/GenBank/DDBJ whole genome shotgun (WGS) entry which is preliminary data.</text>
</comment>
<keyword evidence="3" id="KW-0378">Hydrolase</keyword>
<dbReference type="RefSeq" id="WP_147922774.1">
    <property type="nucleotide sequence ID" value="NZ_VRTY01000065.1"/>
</dbReference>
<gene>
    <name evidence="3" type="ORF">FVR03_16020</name>
</gene>
<dbReference type="NCBIfam" id="NF006056">
    <property type="entry name" value="PRK08204.1"/>
    <property type="match status" value="1"/>
</dbReference>
<dbReference type="SUPFAM" id="SSF51338">
    <property type="entry name" value="Composite domain of metallo-dependent hydrolases"/>
    <property type="match status" value="1"/>
</dbReference>
<dbReference type="InterPro" id="IPR006680">
    <property type="entry name" value="Amidohydro-rel"/>
</dbReference>
<evidence type="ECO:0000313" key="3">
    <source>
        <dbReference type="EMBL" id="TXK37090.1"/>
    </source>
</evidence>
<feature type="region of interest" description="Disordered" evidence="1">
    <location>
        <begin position="1"/>
        <end position="32"/>
    </location>
</feature>
<dbReference type="AlphaFoldDB" id="A0A5C8JFP3"/>
<dbReference type="Pfam" id="PF01979">
    <property type="entry name" value="Amidohydro_1"/>
    <property type="match status" value="1"/>
</dbReference>
<sequence>MHSYVDKGNLTIQQPLSTQEENNQPEKATTGRRNFIGKSLALGALGLSGCWHAAAMASAPSAPPKKAASTLPARGNYLIKQAYIITVDPELNDLPAGDVHLKNGAIVAVGQNLQAAGATVVNGEGMIVLPGLIDTHWHMWTALLRSMAGNTKGKGYFDTTSHYGPHFLPGDMYQSTRLATTEALFSGITTVHDWSHNVRSLQHAEASLRALQESGLRARYSCGTAAGQKGTSSMNFSTLDHLHRHWPAYAAENLLSLGFAWRGIGGHPAIESEAETGKAELAKARAMKLPITIHASAGGIIGKLAEARLMGKDMQLVHATDATEQEISNMVKAGASISFSPYSELRIGYGIPPITKCLDAGATISLSVDTTTLSGNADMFAIMKIFLNLANALNKDEFSLTARQVLELATMGGAKALGIADRTGSITPGKRADIIMVSTKAPNLGLFTNPVDLVVEAVQPHNVDTVFVDGRLLKRHGKLTSVPEEQVYKEAATALANLKKRAS</sequence>
<dbReference type="SUPFAM" id="SSF51556">
    <property type="entry name" value="Metallo-dependent hydrolases"/>
    <property type="match status" value="1"/>
</dbReference>
<dbReference type="InterPro" id="IPR011059">
    <property type="entry name" value="Metal-dep_hydrolase_composite"/>
</dbReference>
<feature type="domain" description="Amidohydrolase-related" evidence="2">
    <location>
        <begin position="127"/>
        <end position="472"/>
    </location>
</feature>
<name>A0A5C8JFP3_9BACT</name>